<gene>
    <name evidence="1" type="ORF">CC86DRAFT_411410</name>
</gene>
<evidence type="ECO:0000313" key="1">
    <source>
        <dbReference type="EMBL" id="KAF2821107.1"/>
    </source>
</evidence>
<protein>
    <recommendedName>
        <fullName evidence="3">F-box domain-containing protein</fullName>
    </recommendedName>
</protein>
<dbReference type="OrthoDB" id="3766406at2759"/>
<accession>A0A6A6ZLI9</accession>
<keyword evidence="2" id="KW-1185">Reference proteome</keyword>
<dbReference type="AlphaFoldDB" id="A0A6A6ZLI9"/>
<evidence type="ECO:0008006" key="3">
    <source>
        <dbReference type="Google" id="ProtNLM"/>
    </source>
</evidence>
<sequence length="337" mass="38110">MTPKTPTFLRADIPTEIYLSIVDYLPECSLAALILTNKHVLQIYGSKHWKSLEHDSAQRALFLLLLERDLEDYYYSKPLLRKWISESTPSNCADTDVRYTKYSVLARRFHYTITWPHLILALKQDLYGAHHGLPLEAFTHAATSTIPSPSDPSDIYTIQLSISAQVITRRLLLRCTYRISCDSHAIIPSQLAHLDLFLCRHVGTAARSSPWYDNTLAQKLSRPCYTSHDDDEDDDVDYNALLNNSVPQSFRHHCCFCITDYQATPNADGSYTIMTWQSFGDGNYDPGDGQPVSPRDPASELWAALADSDRGALHVCRVLAYPDSSVRQAYEDGESKN</sequence>
<organism evidence="1 2">
    <name type="scientific">Ophiobolus disseminans</name>
    <dbReference type="NCBI Taxonomy" id="1469910"/>
    <lineage>
        <taxon>Eukaryota</taxon>
        <taxon>Fungi</taxon>
        <taxon>Dikarya</taxon>
        <taxon>Ascomycota</taxon>
        <taxon>Pezizomycotina</taxon>
        <taxon>Dothideomycetes</taxon>
        <taxon>Pleosporomycetidae</taxon>
        <taxon>Pleosporales</taxon>
        <taxon>Pleosporineae</taxon>
        <taxon>Phaeosphaeriaceae</taxon>
        <taxon>Ophiobolus</taxon>
    </lineage>
</organism>
<proteinExistence type="predicted"/>
<evidence type="ECO:0000313" key="2">
    <source>
        <dbReference type="Proteomes" id="UP000799424"/>
    </source>
</evidence>
<name>A0A6A6ZLI9_9PLEO</name>
<dbReference type="EMBL" id="MU006238">
    <property type="protein sequence ID" value="KAF2821107.1"/>
    <property type="molecule type" value="Genomic_DNA"/>
</dbReference>
<reference evidence="1" key="1">
    <citation type="journal article" date="2020" name="Stud. Mycol.">
        <title>101 Dothideomycetes genomes: a test case for predicting lifestyles and emergence of pathogens.</title>
        <authorList>
            <person name="Haridas S."/>
            <person name="Albert R."/>
            <person name="Binder M."/>
            <person name="Bloem J."/>
            <person name="Labutti K."/>
            <person name="Salamov A."/>
            <person name="Andreopoulos B."/>
            <person name="Baker S."/>
            <person name="Barry K."/>
            <person name="Bills G."/>
            <person name="Bluhm B."/>
            <person name="Cannon C."/>
            <person name="Castanera R."/>
            <person name="Culley D."/>
            <person name="Daum C."/>
            <person name="Ezra D."/>
            <person name="Gonzalez J."/>
            <person name="Henrissat B."/>
            <person name="Kuo A."/>
            <person name="Liang C."/>
            <person name="Lipzen A."/>
            <person name="Lutzoni F."/>
            <person name="Magnuson J."/>
            <person name="Mondo S."/>
            <person name="Nolan M."/>
            <person name="Ohm R."/>
            <person name="Pangilinan J."/>
            <person name="Park H.-J."/>
            <person name="Ramirez L."/>
            <person name="Alfaro M."/>
            <person name="Sun H."/>
            <person name="Tritt A."/>
            <person name="Yoshinaga Y."/>
            <person name="Zwiers L.-H."/>
            <person name="Turgeon B."/>
            <person name="Goodwin S."/>
            <person name="Spatafora J."/>
            <person name="Crous P."/>
            <person name="Grigoriev I."/>
        </authorList>
    </citation>
    <scope>NUCLEOTIDE SEQUENCE</scope>
    <source>
        <strain evidence="1">CBS 113818</strain>
    </source>
</reference>
<dbReference type="Proteomes" id="UP000799424">
    <property type="component" value="Unassembled WGS sequence"/>
</dbReference>